<evidence type="ECO:0000256" key="1">
    <source>
        <dbReference type="SAM" id="MobiDB-lite"/>
    </source>
</evidence>
<dbReference type="InterPro" id="IPR039638">
    <property type="entry name" value="MED33A/B"/>
</dbReference>
<protein>
    <submittedName>
        <fullName evidence="2">Mediator of RNA polymerase II transcription subunit 33A-like isoform X2</fullName>
    </submittedName>
</protein>
<evidence type="ECO:0000313" key="2">
    <source>
        <dbReference type="EMBL" id="TYK30076.1"/>
    </source>
</evidence>
<gene>
    <name evidence="2" type="ORF">E5676_scaffold216G00490</name>
</gene>
<organism evidence="2 3">
    <name type="scientific">Cucumis melo var. makuwa</name>
    <name type="common">Oriental melon</name>
    <dbReference type="NCBI Taxonomy" id="1194695"/>
    <lineage>
        <taxon>Eukaryota</taxon>
        <taxon>Viridiplantae</taxon>
        <taxon>Streptophyta</taxon>
        <taxon>Embryophyta</taxon>
        <taxon>Tracheophyta</taxon>
        <taxon>Spermatophyta</taxon>
        <taxon>Magnoliopsida</taxon>
        <taxon>eudicotyledons</taxon>
        <taxon>Gunneridae</taxon>
        <taxon>Pentapetalae</taxon>
        <taxon>rosids</taxon>
        <taxon>fabids</taxon>
        <taxon>Cucurbitales</taxon>
        <taxon>Cucurbitaceae</taxon>
        <taxon>Benincaseae</taxon>
        <taxon>Cucumis</taxon>
    </lineage>
</organism>
<dbReference type="GO" id="GO:2000762">
    <property type="term" value="P:regulation of phenylpropanoid metabolic process"/>
    <property type="evidence" value="ECO:0007669"/>
    <property type="project" value="InterPro"/>
</dbReference>
<feature type="compositionally biased region" description="Basic and acidic residues" evidence="1">
    <location>
        <begin position="259"/>
        <end position="271"/>
    </location>
</feature>
<proteinExistence type="predicted"/>
<dbReference type="PANTHER" id="PTHR33739:SF7">
    <property type="entry name" value="MEDIATOR OF RNA POLYMERASE II TRANSCRIPTION SUBUNIT 33B"/>
    <property type="match status" value="1"/>
</dbReference>
<accession>A0A5D3E2G4</accession>
<dbReference type="Proteomes" id="UP000321947">
    <property type="component" value="Unassembled WGS sequence"/>
</dbReference>
<dbReference type="AlphaFoldDB" id="A0A5D3E2G4"/>
<evidence type="ECO:0000313" key="3">
    <source>
        <dbReference type="Proteomes" id="UP000321947"/>
    </source>
</evidence>
<feature type="region of interest" description="Disordered" evidence="1">
    <location>
        <begin position="255"/>
        <end position="274"/>
    </location>
</feature>
<reference evidence="2 3" key="1">
    <citation type="submission" date="2019-08" db="EMBL/GenBank/DDBJ databases">
        <title>Draft genome sequences of two oriental melons (Cucumis melo L. var makuwa).</title>
        <authorList>
            <person name="Kwon S.-Y."/>
        </authorList>
    </citation>
    <scope>NUCLEOTIDE SEQUENCE [LARGE SCALE GENOMIC DNA]</scope>
    <source>
        <strain evidence="3">cv. Chang Bougi</strain>
        <tissue evidence="2">Leaf</tissue>
    </source>
</reference>
<dbReference type="EMBL" id="SSTD01000775">
    <property type="protein sequence ID" value="TYK30076.1"/>
    <property type="molecule type" value="Genomic_DNA"/>
</dbReference>
<name>A0A5D3E2G4_CUCMM</name>
<dbReference type="PANTHER" id="PTHR33739">
    <property type="entry name" value="OS07G0681500 PROTEIN"/>
    <property type="match status" value="1"/>
</dbReference>
<dbReference type="GO" id="GO:0016592">
    <property type="term" value="C:mediator complex"/>
    <property type="evidence" value="ECO:0007669"/>
    <property type="project" value="InterPro"/>
</dbReference>
<comment type="caution">
    <text evidence="2">The sequence shown here is derived from an EMBL/GenBank/DDBJ whole genome shotgun (WGS) entry which is preliminary data.</text>
</comment>
<sequence length="355" mass="39203">MHAPGPTHFDAIYRILKYLKGAPGKSILFQRHDHLNVEVYADADWADSMTDERFTSGYCSFVGENLVTWPLQWAGFAQRLQLLGANSVVLGNAKLITPEVLLHWTSDKNKLLSQKGKTSQLEFRDVMSSGSLFSSAGQSHGVNWSALWLPIDLFLEDAMDGSQVLATSAVERLIFPPKSSINPELSAGLIKSLRAVNDTSWHNTFLGLWIAALRLIQRERDPSEGPVPRLDTCLCMLLSISTLAVTIIIEEEEVEPKEDDCSPSKSRDEKQSSGMCRKGLITSLQMLGEYESLLTPPQSIIAVANQAAAKAVMFISGVAVGNEYYDCASMNDAPINCCKYLFLFKNLTLVDPIKQ</sequence>